<evidence type="ECO:0000313" key="2">
    <source>
        <dbReference type="Proteomes" id="UP000702952"/>
    </source>
</evidence>
<dbReference type="Proteomes" id="UP000702952">
    <property type="component" value="Unassembled WGS sequence"/>
</dbReference>
<sequence length="71" mass="7598">MKRKLGQKVSGGFELPSFNGKIPPVIRVVDDALAVAGWSRGARRKMLNALKSGGADQSIVDLLEDDTCANQ</sequence>
<organism evidence="1 2">
    <name type="scientific">Agrobacterium tumefaciens</name>
    <dbReference type="NCBI Taxonomy" id="358"/>
    <lineage>
        <taxon>Bacteria</taxon>
        <taxon>Pseudomonadati</taxon>
        <taxon>Pseudomonadota</taxon>
        <taxon>Alphaproteobacteria</taxon>
        <taxon>Hyphomicrobiales</taxon>
        <taxon>Rhizobiaceae</taxon>
        <taxon>Rhizobium/Agrobacterium group</taxon>
        <taxon>Agrobacterium</taxon>
        <taxon>Agrobacterium tumefaciens complex</taxon>
    </lineage>
</organism>
<dbReference type="RefSeq" id="WP_065657996.1">
    <property type="nucleotide sequence ID" value="NZ_CP123838.1"/>
</dbReference>
<dbReference type="EMBL" id="JAAMAY010000005">
    <property type="protein sequence ID" value="NTC27399.1"/>
    <property type="molecule type" value="Genomic_DNA"/>
</dbReference>
<name>A0AA44J7A2_AGRTU</name>
<accession>A0AA44J7A2</accession>
<comment type="caution">
    <text evidence="1">The sequence shown here is derived from an EMBL/GenBank/DDBJ whole genome shotgun (WGS) entry which is preliminary data.</text>
</comment>
<evidence type="ECO:0000313" key="1">
    <source>
        <dbReference type="EMBL" id="NTC27399.1"/>
    </source>
</evidence>
<proteinExistence type="predicted"/>
<protein>
    <submittedName>
        <fullName evidence="1">Uncharacterized protein</fullName>
    </submittedName>
</protein>
<reference evidence="1" key="1">
    <citation type="journal article" date="2020" name="Science">
        <title>Unexpected conservation and global transmission of agrobacterial virulence plasmids.</title>
        <authorList>
            <person name="Weisberg A.J."/>
            <person name="Davis E.W. 2nd"/>
            <person name="Tabima J."/>
            <person name="Belcher M.S."/>
            <person name="Miller M."/>
            <person name="Kuo C.H."/>
            <person name="Loper J.E."/>
            <person name="Grunwald N.J."/>
            <person name="Putnam M.L."/>
            <person name="Chang J.H."/>
        </authorList>
    </citation>
    <scope>NUCLEOTIDE SEQUENCE</scope>
    <source>
        <strain evidence="1">17-1853-1a</strain>
    </source>
</reference>
<gene>
    <name evidence="1" type="ORF">G6M46_04390</name>
</gene>
<dbReference type="AlphaFoldDB" id="A0AA44J7A2"/>